<sequence>MFCVLGWHFSEYLDLQWPIGQQPHFALSSEGPQVAFEEKPFLSVRISYECTDSQSKRSTDTENSTTPGPSSVWPNLSGTPKPKRARIAYTNTPACMTGEAILHG</sequence>
<gene>
    <name evidence="2" type="ORF">ACAOBT_LOCUS1269</name>
</gene>
<organism evidence="2 3">
    <name type="scientific">Acanthoscelides obtectus</name>
    <name type="common">Bean weevil</name>
    <name type="synonym">Bruchus obtectus</name>
    <dbReference type="NCBI Taxonomy" id="200917"/>
    <lineage>
        <taxon>Eukaryota</taxon>
        <taxon>Metazoa</taxon>
        <taxon>Ecdysozoa</taxon>
        <taxon>Arthropoda</taxon>
        <taxon>Hexapoda</taxon>
        <taxon>Insecta</taxon>
        <taxon>Pterygota</taxon>
        <taxon>Neoptera</taxon>
        <taxon>Endopterygota</taxon>
        <taxon>Coleoptera</taxon>
        <taxon>Polyphaga</taxon>
        <taxon>Cucujiformia</taxon>
        <taxon>Chrysomeloidea</taxon>
        <taxon>Chrysomelidae</taxon>
        <taxon>Bruchinae</taxon>
        <taxon>Bruchini</taxon>
        <taxon>Acanthoscelides</taxon>
    </lineage>
</organism>
<protein>
    <submittedName>
        <fullName evidence="2">Uncharacterized protein</fullName>
    </submittedName>
</protein>
<evidence type="ECO:0000313" key="2">
    <source>
        <dbReference type="EMBL" id="CAH1955818.1"/>
    </source>
</evidence>
<keyword evidence="3" id="KW-1185">Reference proteome</keyword>
<evidence type="ECO:0000256" key="1">
    <source>
        <dbReference type="SAM" id="MobiDB-lite"/>
    </source>
</evidence>
<comment type="caution">
    <text evidence="2">The sequence shown here is derived from an EMBL/GenBank/DDBJ whole genome shotgun (WGS) entry which is preliminary data.</text>
</comment>
<name>A0A9P0NWP1_ACAOB</name>
<feature type="region of interest" description="Disordered" evidence="1">
    <location>
        <begin position="51"/>
        <end position="83"/>
    </location>
</feature>
<feature type="compositionally biased region" description="Polar residues" evidence="1">
    <location>
        <begin position="61"/>
        <end position="78"/>
    </location>
</feature>
<reference evidence="2" key="1">
    <citation type="submission" date="2022-03" db="EMBL/GenBank/DDBJ databases">
        <authorList>
            <person name="Sayadi A."/>
        </authorList>
    </citation>
    <scope>NUCLEOTIDE SEQUENCE</scope>
</reference>
<evidence type="ECO:0000313" key="3">
    <source>
        <dbReference type="Proteomes" id="UP001152888"/>
    </source>
</evidence>
<dbReference type="Proteomes" id="UP001152888">
    <property type="component" value="Unassembled WGS sequence"/>
</dbReference>
<accession>A0A9P0NWP1</accession>
<proteinExistence type="predicted"/>
<dbReference type="AlphaFoldDB" id="A0A9P0NWP1"/>
<dbReference type="EMBL" id="CAKOFQ010006662">
    <property type="protein sequence ID" value="CAH1955818.1"/>
    <property type="molecule type" value="Genomic_DNA"/>
</dbReference>